<evidence type="ECO:0000313" key="2">
    <source>
        <dbReference type="Proteomes" id="UP000463868"/>
    </source>
</evidence>
<dbReference type="Gene3D" id="2.30.130.30">
    <property type="entry name" value="Hypothetical protein"/>
    <property type="match status" value="1"/>
</dbReference>
<dbReference type="InterPro" id="IPR015947">
    <property type="entry name" value="PUA-like_sf"/>
</dbReference>
<dbReference type="Pfam" id="PF04266">
    <property type="entry name" value="ASCH"/>
    <property type="match status" value="1"/>
</dbReference>
<dbReference type="RefSeq" id="WP_005088143.1">
    <property type="nucleotide sequence ID" value="NZ_CP031972.1"/>
</dbReference>
<protein>
    <submittedName>
        <fullName evidence="1">ASCH domain-containing protein</fullName>
    </submittedName>
</protein>
<proteinExistence type="predicted"/>
<evidence type="ECO:0000313" key="1">
    <source>
        <dbReference type="EMBL" id="QHI14442.1"/>
    </source>
</evidence>
<dbReference type="Proteomes" id="UP000463868">
    <property type="component" value="Chromosome"/>
</dbReference>
<reference evidence="1 2" key="1">
    <citation type="submission" date="2018-08" db="EMBL/GenBank/DDBJ databases">
        <title>Analysis of the genomic diversity of Mexican Acinetobacter haemolyticus clinical isolates.</title>
        <authorList>
            <person name="Castro-Jaimes S."/>
            <person name="Cevallos M.A."/>
        </authorList>
    </citation>
    <scope>NUCLEOTIDE SEQUENCE [LARGE SCALE GENOMIC DNA]</scope>
    <source>
        <strain evidence="1 2">AN43</strain>
    </source>
</reference>
<accession>A0A380UCD4</accession>
<dbReference type="EMBL" id="CP031976">
    <property type="protein sequence ID" value="QHI14442.1"/>
    <property type="molecule type" value="Genomic_DNA"/>
</dbReference>
<dbReference type="InterPro" id="IPR007374">
    <property type="entry name" value="ASCH_domain"/>
</dbReference>
<gene>
    <name evidence="1" type="ORF">AhaeAN43_14265</name>
</gene>
<organism evidence="1 2">
    <name type="scientific">Acinetobacter haemolyticus</name>
    <dbReference type="NCBI Taxonomy" id="29430"/>
    <lineage>
        <taxon>Bacteria</taxon>
        <taxon>Pseudomonadati</taxon>
        <taxon>Pseudomonadota</taxon>
        <taxon>Gammaproteobacteria</taxon>
        <taxon>Moraxellales</taxon>
        <taxon>Moraxellaceae</taxon>
        <taxon>Acinetobacter</taxon>
    </lineage>
</organism>
<name>A0A380UCD4_ACIHA</name>
<sequence>MPKQYHALSIVAPNGERIMQGLKTLEVRSWQPEILPLKDLVIVENQNFLLKEGDEEIGHAIGLVDIESVHSWGVEEIDAACASYWAEGYFAWMISNVRSFEKPIEVPAKRKLYGLSLM</sequence>
<dbReference type="AlphaFoldDB" id="A0A380UCD4"/>
<dbReference type="SUPFAM" id="SSF88697">
    <property type="entry name" value="PUA domain-like"/>
    <property type="match status" value="1"/>
</dbReference>